<gene>
    <name evidence="1" type="ORF">DKW60_00905</name>
</gene>
<name>A0A317CQD5_9GAMM</name>
<reference evidence="1 2" key="1">
    <citation type="submission" date="2018-05" db="EMBL/GenBank/DDBJ databases">
        <title>Leucothrix arctica sp. nov., isolated from Arctic seawater.</title>
        <authorList>
            <person name="Choi A."/>
            <person name="Baek K."/>
        </authorList>
    </citation>
    <scope>NUCLEOTIDE SEQUENCE [LARGE SCALE GENOMIC DNA]</scope>
    <source>
        <strain evidence="1 2">JCM 18388</strain>
    </source>
</reference>
<dbReference type="RefSeq" id="WP_109835780.1">
    <property type="nucleotide sequence ID" value="NZ_QGKM01000002.1"/>
</dbReference>
<proteinExistence type="predicted"/>
<keyword evidence="2" id="KW-1185">Reference proteome</keyword>
<dbReference type="OrthoDB" id="5540856at2"/>
<organism evidence="1 2">
    <name type="scientific">Leucothrix pacifica</name>
    <dbReference type="NCBI Taxonomy" id="1247513"/>
    <lineage>
        <taxon>Bacteria</taxon>
        <taxon>Pseudomonadati</taxon>
        <taxon>Pseudomonadota</taxon>
        <taxon>Gammaproteobacteria</taxon>
        <taxon>Thiotrichales</taxon>
        <taxon>Thiotrichaceae</taxon>
        <taxon>Leucothrix</taxon>
    </lineage>
</organism>
<accession>A0A317CQD5</accession>
<dbReference type="AlphaFoldDB" id="A0A317CQD5"/>
<evidence type="ECO:0000313" key="1">
    <source>
        <dbReference type="EMBL" id="PWR00605.1"/>
    </source>
</evidence>
<dbReference type="Proteomes" id="UP000245539">
    <property type="component" value="Unassembled WGS sequence"/>
</dbReference>
<dbReference type="EMBL" id="QGKM01000002">
    <property type="protein sequence ID" value="PWR00605.1"/>
    <property type="molecule type" value="Genomic_DNA"/>
</dbReference>
<protein>
    <recommendedName>
        <fullName evidence="3">Chemotaxis protein</fullName>
    </recommendedName>
</protein>
<comment type="caution">
    <text evidence="1">The sequence shown here is derived from an EMBL/GenBank/DDBJ whole genome shotgun (WGS) entry which is preliminary data.</text>
</comment>
<sequence length="573" mass="65640">MKLLIKEYLASLRERDELDAILPDLLSQMGLNVFISPSRGTKEYGVDIAAVGSIEGGEETVYLFSVKSGNLTRSTWNGSSDQALLPSLDDIIYGFIPSRIPSEHANKPIEICLCFGGDIESKIRQEVSGYTKSRSERNNVTFSEWNGDKLAEYIEHHLLQEDFVPEYLRSQLRKSLAMIDEPEVSFKHFSHLIHLLTKAGDRTAKDDLTSIRQLYISLWILYAWCREENNLESAYLSSESVLLHAWDLSKSSFGQKNKIPRSIQETLDAILKLHIEIANHYLEVVVLPYTDKLHALSSAINPACPVDTNLKLFDILGRLSMAGIWADWLSTQVTDSNSEANEKLYAVTHSYHSSLKQLITNNPILFSPYKDEQAIDIMLALYFLGLDGNNQGHINNWLSIMTDGCYFFFQTNNTYPSTIENYAELIEHPVDDTKSYRESVTKGSILYPYISVFSAIFGFDQPYRFVQRLKADFLEHCNFQVWYPGDSSEEYFYKNDANHGGTLSDVSIDKEPSDLLKEVFDECDESSQFRELSAIKYPFWPIIFLACRHYRQPIPMHFLQDIHRQVQRSVNVK</sequence>
<evidence type="ECO:0000313" key="2">
    <source>
        <dbReference type="Proteomes" id="UP000245539"/>
    </source>
</evidence>
<evidence type="ECO:0008006" key="3">
    <source>
        <dbReference type="Google" id="ProtNLM"/>
    </source>
</evidence>